<dbReference type="AlphaFoldDB" id="A0A502CQV2"/>
<sequence>MEDVARVAGVSHQTVSRVVNGSARVAPDTRARVLEAVAELGYRGNSAAKALATQKSGVVGVVVAGLGFFGPSSTVVGLEVAARAEGYGMVLASLPEVTPKATQDALEHLVGESVEAIVLIAPVDTGLDLGVGSRLPVPVVVLDANPVRARLSVGVDHEAGARLATQHLIDLGHRNIAHLSGPSDWYQAEARMHGWRAAMDEAGLPVSEPLMGDWTASSGYRLGRRLAAASEVTAIFVANDQMSIGVLRALAEAGRTVPGDVSIVGFDDLPESEFFTPPLTTIRQNFVALGRGAMGLLTSALRGELDEGTVTVPPKLVVRASTGRRRG</sequence>
<evidence type="ECO:0000313" key="5">
    <source>
        <dbReference type="EMBL" id="TPG15122.1"/>
    </source>
</evidence>
<dbReference type="PROSITE" id="PS50932">
    <property type="entry name" value="HTH_LACI_2"/>
    <property type="match status" value="1"/>
</dbReference>
<gene>
    <name evidence="5" type="ORF">EAH86_14510</name>
</gene>
<dbReference type="CDD" id="cd01574">
    <property type="entry name" value="PBP1_LacI"/>
    <property type="match status" value="1"/>
</dbReference>
<dbReference type="Gene3D" id="1.10.260.40">
    <property type="entry name" value="lambda repressor-like DNA-binding domains"/>
    <property type="match status" value="1"/>
</dbReference>
<dbReference type="PROSITE" id="PS00356">
    <property type="entry name" value="HTH_LACI_1"/>
    <property type="match status" value="1"/>
</dbReference>
<dbReference type="GO" id="GO:0003700">
    <property type="term" value="F:DNA-binding transcription factor activity"/>
    <property type="evidence" value="ECO:0007669"/>
    <property type="project" value="TreeGrafter"/>
</dbReference>
<dbReference type="GO" id="GO:0000976">
    <property type="term" value="F:transcription cis-regulatory region binding"/>
    <property type="evidence" value="ECO:0007669"/>
    <property type="project" value="TreeGrafter"/>
</dbReference>
<reference evidence="5 6" key="1">
    <citation type="journal article" date="2019" name="Environ. Microbiol.">
        <title>Species interactions and distinct microbial communities in high Arctic permafrost affected cryosols are associated with the CH4 and CO2 gas fluxes.</title>
        <authorList>
            <person name="Altshuler I."/>
            <person name="Hamel J."/>
            <person name="Turney S."/>
            <person name="Magnuson E."/>
            <person name="Levesque R."/>
            <person name="Greer C."/>
            <person name="Whyte L.G."/>
        </authorList>
    </citation>
    <scope>NUCLEOTIDE SEQUENCE [LARGE SCALE GENOMIC DNA]</scope>
    <source>
        <strain evidence="5 6">S9.3A</strain>
    </source>
</reference>
<proteinExistence type="predicted"/>
<dbReference type="PANTHER" id="PTHR30146">
    <property type="entry name" value="LACI-RELATED TRANSCRIPTIONAL REPRESSOR"/>
    <property type="match status" value="1"/>
</dbReference>
<keyword evidence="6" id="KW-1185">Reference proteome</keyword>
<evidence type="ECO:0000256" key="2">
    <source>
        <dbReference type="ARBA" id="ARBA00023125"/>
    </source>
</evidence>
<keyword evidence="2 5" id="KW-0238">DNA-binding</keyword>
<accession>A0A502CQV2</accession>
<feature type="domain" description="HTH lacI-type" evidence="4">
    <location>
        <begin position="1"/>
        <end position="53"/>
    </location>
</feature>
<dbReference type="Pfam" id="PF13377">
    <property type="entry name" value="Peripla_BP_3"/>
    <property type="match status" value="1"/>
</dbReference>
<dbReference type="Proteomes" id="UP000317722">
    <property type="component" value="Unassembled WGS sequence"/>
</dbReference>
<dbReference type="InterPro" id="IPR010982">
    <property type="entry name" value="Lambda_DNA-bd_dom_sf"/>
</dbReference>
<protein>
    <submittedName>
        <fullName evidence="5">LacI family DNA-binding transcriptional regulator</fullName>
    </submittedName>
</protein>
<dbReference type="InterPro" id="IPR046335">
    <property type="entry name" value="LacI/GalR-like_sensor"/>
</dbReference>
<dbReference type="SMART" id="SM00354">
    <property type="entry name" value="HTH_LACI"/>
    <property type="match status" value="1"/>
</dbReference>
<dbReference type="Gene3D" id="3.40.50.2300">
    <property type="match status" value="2"/>
</dbReference>
<dbReference type="SUPFAM" id="SSF53822">
    <property type="entry name" value="Periplasmic binding protein-like I"/>
    <property type="match status" value="1"/>
</dbReference>
<keyword evidence="3" id="KW-0804">Transcription</keyword>
<evidence type="ECO:0000259" key="4">
    <source>
        <dbReference type="PROSITE" id="PS50932"/>
    </source>
</evidence>
<evidence type="ECO:0000256" key="1">
    <source>
        <dbReference type="ARBA" id="ARBA00023015"/>
    </source>
</evidence>
<dbReference type="InterPro" id="IPR028082">
    <property type="entry name" value="Peripla_BP_I"/>
</dbReference>
<dbReference type="CDD" id="cd01392">
    <property type="entry name" value="HTH_LacI"/>
    <property type="match status" value="1"/>
</dbReference>
<comment type="caution">
    <text evidence="5">The sequence shown here is derived from an EMBL/GenBank/DDBJ whole genome shotgun (WGS) entry which is preliminary data.</text>
</comment>
<dbReference type="EMBL" id="RCZM01000005">
    <property type="protein sequence ID" value="TPG15122.1"/>
    <property type="molecule type" value="Genomic_DNA"/>
</dbReference>
<name>A0A502CQV2_9MICO</name>
<evidence type="ECO:0000313" key="6">
    <source>
        <dbReference type="Proteomes" id="UP000317722"/>
    </source>
</evidence>
<dbReference type="Pfam" id="PF00356">
    <property type="entry name" value="LacI"/>
    <property type="match status" value="1"/>
</dbReference>
<dbReference type="PANTHER" id="PTHR30146:SF109">
    <property type="entry name" value="HTH-TYPE TRANSCRIPTIONAL REGULATOR GALS"/>
    <property type="match status" value="1"/>
</dbReference>
<organism evidence="5 6">
    <name type="scientific">Pedococcus bigeumensis</name>
    <dbReference type="NCBI Taxonomy" id="433644"/>
    <lineage>
        <taxon>Bacteria</taxon>
        <taxon>Bacillati</taxon>
        <taxon>Actinomycetota</taxon>
        <taxon>Actinomycetes</taxon>
        <taxon>Micrococcales</taxon>
        <taxon>Intrasporangiaceae</taxon>
        <taxon>Pedococcus</taxon>
    </lineage>
</organism>
<dbReference type="InterPro" id="IPR000843">
    <property type="entry name" value="HTH_LacI"/>
</dbReference>
<dbReference type="OrthoDB" id="9785139at2"/>
<evidence type="ECO:0000256" key="3">
    <source>
        <dbReference type="ARBA" id="ARBA00023163"/>
    </source>
</evidence>
<dbReference type="SUPFAM" id="SSF47413">
    <property type="entry name" value="lambda repressor-like DNA-binding domains"/>
    <property type="match status" value="1"/>
</dbReference>
<keyword evidence="1" id="KW-0805">Transcription regulation</keyword>